<keyword evidence="2" id="KW-1185">Reference proteome</keyword>
<dbReference type="Proteomes" id="UP000800097">
    <property type="component" value="Unassembled WGS sequence"/>
</dbReference>
<dbReference type="CDD" id="cd00920">
    <property type="entry name" value="Cupredoxin"/>
    <property type="match status" value="1"/>
</dbReference>
<accession>A0A6A6JST2</accession>
<reference evidence="1" key="1">
    <citation type="journal article" date="2020" name="Stud. Mycol.">
        <title>101 Dothideomycetes genomes: a test case for predicting lifestyles and emergence of pathogens.</title>
        <authorList>
            <person name="Haridas S."/>
            <person name="Albert R."/>
            <person name="Binder M."/>
            <person name="Bloem J."/>
            <person name="Labutti K."/>
            <person name="Salamov A."/>
            <person name="Andreopoulos B."/>
            <person name="Baker S."/>
            <person name="Barry K."/>
            <person name="Bills G."/>
            <person name="Bluhm B."/>
            <person name="Cannon C."/>
            <person name="Castanera R."/>
            <person name="Culley D."/>
            <person name="Daum C."/>
            <person name="Ezra D."/>
            <person name="Gonzalez J."/>
            <person name="Henrissat B."/>
            <person name="Kuo A."/>
            <person name="Liang C."/>
            <person name="Lipzen A."/>
            <person name="Lutzoni F."/>
            <person name="Magnuson J."/>
            <person name="Mondo S."/>
            <person name="Nolan M."/>
            <person name="Ohm R."/>
            <person name="Pangilinan J."/>
            <person name="Park H.-J."/>
            <person name="Ramirez L."/>
            <person name="Alfaro M."/>
            <person name="Sun H."/>
            <person name="Tritt A."/>
            <person name="Yoshinaga Y."/>
            <person name="Zwiers L.-H."/>
            <person name="Turgeon B."/>
            <person name="Goodwin S."/>
            <person name="Spatafora J."/>
            <person name="Crous P."/>
            <person name="Grigoriev I."/>
        </authorList>
    </citation>
    <scope>NUCLEOTIDE SEQUENCE</scope>
    <source>
        <strain evidence="1">CBS 379.55</strain>
    </source>
</reference>
<dbReference type="OrthoDB" id="1921208at2759"/>
<dbReference type="RefSeq" id="XP_033657210.1">
    <property type="nucleotide sequence ID" value="XM_033793527.1"/>
</dbReference>
<dbReference type="AlphaFoldDB" id="A0A6A6JST2"/>
<dbReference type="InterPro" id="IPR052953">
    <property type="entry name" value="Ser-rich/MCO-related"/>
</dbReference>
<sequence length="260" mass="26695">MRHFYTVALGASLAAAEMQVMSLQPAAASGAATHTVVVGGLRPVETGMAPYLGYFPESITAAQGDVVKFIFMQKNHTVTQSTFENPCKAMPGGLDSGFKPNPEGKSGPEFEWEMTVPSTDPLWFYCKQRTGVHCGKGMVFSINAKTTGDKTMAQFKQLAIKTNGTEAAPLSKAPIQSVGNGVQAAPSTVTIVASGGNPTPPAHNTGLAPAPAASVVPGMGTDQNGGACTCHCLCGVNAFPAQAAINNFGGFAGSITNGRA</sequence>
<protein>
    <recommendedName>
        <fullName evidence="3">Cupredoxin</fullName>
    </recommendedName>
</protein>
<evidence type="ECO:0008006" key="3">
    <source>
        <dbReference type="Google" id="ProtNLM"/>
    </source>
</evidence>
<evidence type="ECO:0000313" key="2">
    <source>
        <dbReference type="Proteomes" id="UP000800097"/>
    </source>
</evidence>
<dbReference type="Gene3D" id="2.60.40.420">
    <property type="entry name" value="Cupredoxins - blue copper proteins"/>
    <property type="match status" value="1"/>
</dbReference>
<gene>
    <name evidence="1" type="ORF">EI97DRAFT_183450</name>
</gene>
<organism evidence="1 2">
    <name type="scientific">Westerdykella ornata</name>
    <dbReference type="NCBI Taxonomy" id="318751"/>
    <lineage>
        <taxon>Eukaryota</taxon>
        <taxon>Fungi</taxon>
        <taxon>Dikarya</taxon>
        <taxon>Ascomycota</taxon>
        <taxon>Pezizomycotina</taxon>
        <taxon>Dothideomycetes</taxon>
        <taxon>Pleosporomycetidae</taxon>
        <taxon>Pleosporales</taxon>
        <taxon>Sporormiaceae</taxon>
        <taxon>Westerdykella</taxon>
    </lineage>
</organism>
<dbReference type="EMBL" id="ML986486">
    <property type="protein sequence ID" value="KAF2279671.1"/>
    <property type="molecule type" value="Genomic_DNA"/>
</dbReference>
<dbReference type="SUPFAM" id="SSF49503">
    <property type="entry name" value="Cupredoxins"/>
    <property type="match status" value="1"/>
</dbReference>
<evidence type="ECO:0000313" key="1">
    <source>
        <dbReference type="EMBL" id="KAF2279671.1"/>
    </source>
</evidence>
<name>A0A6A6JST2_WESOR</name>
<dbReference type="InterPro" id="IPR008972">
    <property type="entry name" value="Cupredoxin"/>
</dbReference>
<dbReference type="PANTHER" id="PTHR34883">
    <property type="entry name" value="SERINE-RICH PROTEIN, PUTATIVE-RELATED-RELATED"/>
    <property type="match status" value="1"/>
</dbReference>
<proteinExistence type="predicted"/>
<dbReference type="GeneID" id="54546702"/>
<dbReference type="PANTHER" id="PTHR34883:SF4">
    <property type="entry name" value="CUPREDOXIN"/>
    <property type="match status" value="1"/>
</dbReference>